<dbReference type="EMBL" id="PQWY01000019">
    <property type="protein sequence ID" value="PPK29061.1"/>
    <property type="molecule type" value="Genomic_DNA"/>
</dbReference>
<comment type="caution">
    <text evidence="2">The sequence shown here is derived from an EMBL/GenBank/DDBJ whole genome shotgun (WGS) entry which is preliminary data.</text>
</comment>
<dbReference type="OrthoDB" id="9798884at2"/>
<dbReference type="PANTHER" id="PTHR12277">
    <property type="entry name" value="ALPHA/BETA HYDROLASE DOMAIN-CONTAINING PROTEIN"/>
    <property type="match status" value="1"/>
</dbReference>
<name>A0A2S6EV74_LEGPN</name>
<dbReference type="AlphaFoldDB" id="A0A2S6EV74"/>
<organism evidence="2 3">
    <name type="scientific">Legionella pneumophila</name>
    <dbReference type="NCBI Taxonomy" id="446"/>
    <lineage>
        <taxon>Bacteria</taxon>
        <taxon>Pseudomonadati</taxon>
        <taxon>Pseudomonadota</taxon>
        <taxon>Gammaproteobacteria</taxon>
        <taxon>Legionellales</taxon>
        <taxon>Legionellaceae</taxon>
        <taxon>Legionella</taxon>
    </lineage>
</organism>
<feature type="domain" description="Serine aminopeptidase S33" evidence="1">
    <location>
        <begin position="72"/>
        <end position="177"/>
    </location>
</feature>
<evidence type="ECO:0000313" key="3">
    <source>
        <dbReference type="Proteomes" id="UP000239239"/>
    </source>
</evidence>
<accession>A0A2S6EV74</accession>
<keyword evidence="2" id="KW-0378">Hydrolase</keyword>
<sequence>MIMLKQIVLTGLVIIGIVITLMYLFQRHLIYFPNRHTPKLEDYNASDMKIVSLRTKDNLHLKSWYKPASKNHLTILYLHGNAGHIGYRMPLVREFIAAGLGVFLLEYRGYGGNPGKPSEKGLYEDGEAAIEFLIQHGVPSKSVILYGESIGTGVATHLATKYPVCAVILQSPFTSLTRLAQYHYPLNFLKPWDQYNSLARMKKINAPILVLHGKLDQIVPYQEGLNVFNEANEPKKMISFDDKEHNDLWSADNFSREIIQFALNQCS</sequence>
<dbReference type="Proteomes" id="UP000239239">
    <property type="component" value="Unassembled WGS sequence"/>
</dbReference>
<evidence type="ECO:0000313" key="2">
    <source>
        <dbReference type="EMBL" id="PPK29061.1"/>
    </source>
</evidence>
<protein>
    <submittedName>
        <fullName evidence="2">Alpha/beta hydrolase</fullName>
    </submittedName>
</protein>
<evidence type="ECO:0000259" key="1">
    <source>
        <dbReference type="Pfam" id="PF12146"/>
    </source>
</evidence>
<proteinExistence type="predicted"/>
<dbReference type="SUPFAM" id="SSF53474">
    <property type="entry name" value="alpha/beta-Hydrolases"/>
    <property type="match status" value="1"/>
</dbReference>
<dbReference type="PANTHER" id="PTHR12277:SF81">
    <property type="entry name" value="PROTEIN ABHD13"/>
    <property type="match status" value="1"/>
</dbReference>
<gene>
    <name evidence="2" type="ORF">C3928_13865</name>
</gene>
<dbReference type="Gene3D" id="3.40.50.1820">
    <property type="entry name" value="alpha/beta hydrolase"/>
    <property type="match status" value="1"/>
</dbReference>
<dbReference type="InterPro" id="IPR022742">
    <property type="entry name" value="Hydrolase_4"/>
</dbReference>
<dbReference type="InterPro" id="IPR029058">
    <property type="entry name" value="AB_hydrolase_fold"/>
</dbReference>
<reference evidence="2 3" key="1">
    <citation type="submission" date="2018-02" db="EMBL/GenBank/DDBJ databases">
        <title>Draft genome sequences of four Legionella pneumophila clinical strains isolated in Ontario.</title>
        <authorList>
            <person name="Fortuna A."/>
            <person name="Ramnarine R."/>
            <person name="Li A."/>
            <person name="Frantz C."/>
            <person name="Mallo G."/>
        </authorList>
    </citation>
    <scope>NUCLEOTIDE SEQUENCE [LARGE SCALE GENOMIC DNA]</scope>
    <source>
        <strain evidence="2 3">LG61</strain>
    </source>
</reference>
<dbReference type="Pfam" id="PF12146">
    <property type="entry name" value="Hydrolase_4"/>
    <property type="match status" value="1"/>
</dbReference>
<dbReference type="GO" id="GO:0016787">
    <property type="term" value="F:hydrolase activity"/>
    <property type="evidence" value="ECO:0007669"/>
    <property type="project" value="UniProtKB-KW"/>
</dbReference>